<sequence length="291" mass="34138">MDNKLMKTKEDLLKGEMQGLVFTEEMKRNVLAEISQRPSMSRQKKKVKNKTVPAALSFAAVTAFAIGMYYIISNGLLEEPNADKPPEETEIITPIEEDVKENDNETEEETEEKLPDDTVEEEEEPDSDPDKEQTDTETDQEINDDQKQDEPVVVEPTKEELADIINNFTVEMEEIDKTVNSNYEFGFKYPDIETREEYYSYFTHLATLEVIDQCFSFRLEEKDDGLYMLPTNYPFHFSFENPYDIKKINDKKYQILQIQNNVMFSPDDFQLTFTFEKIKNRWIITNIDPIF</sequence>
<dbReference type="RefSeq" id="WP_151574459.1">
    <property type="nucleotide sequence ID" value="NZ_WBOT01000003.1"/>
</dbReference>
<evidence type="ECO:0000256" key="1">
    <source>
        <dbReference type="SAM" id="MobiDB-lite"/>
    </source>
</evidence>
<keyword evidence="4" id="KW-1185">Reference proteome</keyword>
<dbReference type="AlphaFoldDB" id="A0A7V7RM46"/>
<organism evidence="3 4">
    <name type="scientific">Bacillus mesophilum</name>
    <dbReference type="NCBI Taxonomy" id="1071718"/>
    <lineage>
        <taxon>Bacteria</taxon>
        <taxon>Bacillati</taxon>
        <taxon>Bacillota</taxon>
        <taxon>Bacilli</taxon>
        <taxon>Bacillales</taxon>
        <taxon>Bacillaceae</taxon>
        <taxon>Bacillus</taxon>
    </lineage>
</organism>
<reference evidence="3 4" key="1">
    <citation type="journal article" date="2014" name="Arch. Microbiol.">
        <title>Bacillus mesophilum sp. nov., strain IITR-54T, a novel 4-chlorobiphenyl dechlorinating bacterium.</title>
        <authorList>
            <person name="Manickam N."/>
            <person name="Singh N.K."/>
            <person name="Bajaj A."/>
            <person name="Kumar R.M."/>
            <person name="Kaur G."/>
            <person name="Kaur N."/>
            <person name="Bala M."/>
            <person name="Kumar A."/>
            <person name="Mayilraj S."/>
        </authorList>
    </citation>
    <scope>NUCLEOTIDE SEQUENCE [LARGE SCALE GENOMIC DNA]</scope>
    <source>
        <strain evidence="3 4">IITR-54</strain>
    </source>
</reference>
<proteinExistence type="predicted"/>
<accession>A0A7V7RM46</accession>
<feature type="compositionally biased region" description="Basic and acidic residues" evidence="1">
    <location>
        <begin position="144"/>
        <end position="154"/>
    </location>
</feature>
<feature type="region of interest" description="Disordered" evidence="1">
    <location>
        <begin position="91"/>
        <end position="154"/>
    </location>
</feature>
<keyword evidence="2" id="KW-1133">Transmembrane helix</keyword>
<gene>
    <name evidence="3" type="ORF">F7732_13060</name>
</gene>
<dbReference type="EMBL" id="WBOT01000003">
    <property type="protein sequence ID" value="KAB2332996.1"/>
    <property type="molecule type" value="Genomic_DNA"/>
</dbReference>
<feature type="transmembrane region" description="Helical" evidence="2">
    <location>
        <begin position="52"/>
        <end position="72"/>
    </location>
</feature>
<feature type="compositionally biased region" description="Acidic residues" evidence="1">
    <location>
        <begin position="117"/>
        <end position="127"/>
    </location>
</feature>
<name>A0A7V7RM46_9BACI</name>
<feature type="compositionally biased region" description="Acidic residues" evidence="1">
    <location>
        <begin position="95"/>
        <end position="111"/>
    </location>
</feature>
<keyword evidence="2" id="KW-0472">Membrane</keyword>
<evidence type="ECO:0000313" key="3">
    <source>
        <dbReference type="EMBL" id="KAB2332996.1"/>
    </source>
</evidence>
<keyword evidence="2" id="KW-0812">Transmembrane</keyword>
<evidence type="ECO:0000313" key="4">
    <source>
        <dbReference type="Proteomes" id="UP000441354"/>
    </source>
</evidence>
<evidence type="ECO:0000256" key="2">
    <source>
        <dbReference type="SAM" id="Phobius"/>
    </source>
</evidence>
<protein>
    <submittedName>
        <fullName evidence="3">Uncharacterized protein</fullName>
    </submittedName>
</protein>
<comment type="caution">
    <text evidence="3">The sequence shown here is derived from an EMBL/GenBank/DDBJ whole genome shotgun (WGS) entry which is preliminary data.</text>
</comment>
<dbReference type="OrthoDB" id="2873528at2"/>
<dbReference type="Proteomes" id="UP000441354">
    <property type="component" value="Unassembled WGS sequence"/>
</dbReference>